<dbReference type="Gene3D" id="3.30.530.70">
    <property type="entry name" value="Uncharacterised protein PF12723, DUF3809"/>
    <property type="match status" value="1"/>
</dbReference>
<protein>
    <recommendedName>
        <fullName evidence="3">DUF3809 domain-containing protein</fullName>
    </recommendedName>
</protein>
<evidence type="ECO:0000313" key="2">
    <source>
        <dbReference type="Proteomes" id="UP000661918"/>
    </source>
</evidence>
<dbReference type="InterPro" id="IPR024219">
    <property type="entry name" value="DUF3809"/>
</dbReference>
<keyword evidence="2" id="KW-1185">Reference proteome</keyword>
<accession>A0ABQ2GZ04</accession>
<evidence type="ECO:0008006" key="3">
    <source>
        <dbReference type="Google" id="ProtNLM"/>
    </source>
</evidence>
<comment type="caution">
    <text evidence="1">The sequence shown here is derived from an EMBL/GenBank/DDBJ whole genome shotgun (WGS) entry which is preliminary data.</text>
</comment>
<sequence length="170" mass="18448">MIIEAERHFTLPAPGTALQALDFVRDPARTLARLRFLRGLSAGDGEVRGELVVPLPVLGEADLPFVSRLTATPDGATLTPQALPDERAWVEVSGHAQVLEGTPPDGDRTPGRVVEVVFHFQFRAHLSIPEAQGWGGAAFEKMVRAAASRTLDRVTQELPEGIREALELQN</sequence>
<dbReference type="RefSeq" id="WP_188904957.1">
    <property type="nucleotide sequence ID" value="NZ_BMOM01000030.1"/>
</dbReference>
<dbReference type="Pfam" id="PF12723">
    <property type="entry name" value="DUF3809"/>
    <property type="match status" value="1"/>
</dbReference>
<evidence type="ECO:0000313" key="1">
    <source>
        <dbReference type="EMBL" id="GGM18081.1"/>
    </source>
</evidence>
<reference evidence="2" key="1">
    <citation type="journal article" date="2019" name="Int. J. Syst. Evol. Microbiol.">
        <title>The Global Catalogue of Microorganisms (GCM) 10K type strain sequencing project: providing services to taxonomists for standard genome sequencing and annotation.</title>
        <authorList>
            <consortium name="The Broad Institute Genomics Platform"/>
            <consortium name="The Broad Institute Genome Sequencing Center for Infectious Disease"/>
            <person name="Wu L."/>
            <person name="Ma J."/>
        </authorList>
    </citation>
    <scope>NUCLEOTIDE SEQUENCE [LARGE SCALE GENOMIC DNA]</scope>
    <source>
        <strain evidence="2">JCM 15443</strain>
    </source>
</reference>
<dbReference type="EMBL" id="BMOM01000030">
    <property type="protein sequence ID" value="GGM18081.1"/>
    <property type="molecule type" value="Genomic_DNA"/>
</dbReference>
<dbReference type="Proteomes" id="UP000661918">
    <property type="component" value="Unassembled WGS sequence"/>
</dbReference>
<gene>
    <name evidence="1" type="ORF">GCM10010841_27840</name>
</gene>
<organism evidence="1 2">
    <name type="scientific">Deinococcus aerophilus</name>
    <dbReference type="NCBI Taxonomy" id="522488"/>
    <lineage>
        <taxon>Bacteria</taxon>
        <taxon>Thermotogati</taxon>
        <taxon>Deinococcota</taxon>
        <taxon>Deinococci</taxon>
        <taxon>Deinococcales</taxon>
        <taxon>Deinococcaceae</taxon>
        <taxon>Deinococcus</taxon>
    </lineage>
</organism>
<name>A0ABQ2GZ04_9DEIO</name>
<proteinExistence type="predicted"/>